<dbReference type="PROSITE" id="PS51344">
    <property type="entry name" value="HTH_TFE_IIE"/>
    <property type="match status" value="1"/>
</dbReference>
<sequence>MHAAIANETDERRLKGLVQHVGRSFYESKYFIILDQLIRKEAMQDGEIAGRIGLTVKDSAKLIAKLIADKLVFYYRRNEYQPPNPRPLLKTYYYIDYQQFIDNVKWRMWRIRKAIDDKLRNELDQKGYVCPGCQKTFTPLDVLHLEATTDTFICDTCSAPLKDNDESDGVKGSQDMMARLLMQCRHIIAGLKLTEDMTLPPFDIADWINKNVKAITQPIKELEGEDDGLAVAGAGSTGGSNKSQVKVQIVADEHDHEQKKKMEEEAEERRTKNALPEWVLRSTISGEITAIGHRNQSITERKAKDDAVSNNQSDGHDTLNVDQYYNDYYTNFNALKRSQSPTQEASNKRIKHEDTAATAAANTAPAQPPLADESDEEDDDFEQVA</sequence>
<reference evidence="6 7" key="1">
    <citation type="submission" date="2019-03" db="EMBL/GenBank/DDBJ databases">
        <title>Sequencing 23 genomes of Wallemia ichthyophaga.</title>
        <authorList>
            <person name="Gostincar C."/>
        </authorList>
    </citation>
    <scope>NUCLEOTIDE SEQUENCE [LARGE SCALE GENOMIC DNA]</scope>
    <source>
        <strain evidence="6 7">EXF-5753</strain>
    </source>
</reference>
<evidence type="ECO:0000259" key="5">
    <source>
        <dbReference type="PROSITE" id="PS51344"/>
    </source>
</evidence>
<evidence type="ECO:0000256" key="2">
    <source>
        <dbReference type="ARBA" id="ARBA00023015"/>
    </source>
</evidence>
<feature type="compositionally biased region" description="Acidic residues" evidence="4">
    <location>
        <begin position="372"/>
        <end position="385"/>
    </location>
</feature>
<dbReference type="GO" id="GO:0005673">
    <property type="term" value="C:transcription factor TFIIE complex"/>
    <property type="evidence" value="ECO:0007669"/>
    <property type="project" value="TreeGrafter"/>
</dbReference>
<dbReference type="SMART" id="SM00531">
    <property type="entry name" value="TFIIE"/>
    <property type="match status" value="1"/>
</dbReference>
<feature type="region of interest" description="Disordered" evidence="4">
    <location>
        <begin position="291"/>
        <end position="320"/>
    </location>
</feature>
<proteinExistence type="inferred from homology"/>
<dbReference type="OrthoDB" id="361102at2759"/>
<dbReference type="SUPFAM" id="SSF57783">
    <property type="entry name" value="Zinc beta-ribbon"/>
    <property type="match status" value="1"/>
</dbReference>
<evidence type="ECO:0000256" key="3">
    <source>
        <dbReference type="ARBA" id="ARBA00023163"/>
    </source>
</evidence>
<keyword evidence="2" id="KW-0805">Transcription regulation</keyword>
<evidence type="ECO:0000313" key="7">
    <source>
        <dbReference type="Proteomes" id="UP000310189"/>
    </source>
</evidence>
<feature type="region of interest" description="Disordered" evidence="4">
    <location>
        <begin position="335"/>
        <end position="385"/>
    </location>
</feature>
<feature type="compositionally biased region" description="Polar residues" evidence="4">
    <location>
        <begin position="335"/>
        <end position="345"/>
    </location>
</feature>
<gene>
    <name evidence="6" type="ORF">E3P99_03666</name>
</gene>
<evidence type="ECO:0000256" key="4">
    <source>
        <dbReference type="SAM" id="MobiDB-lite"/>
    </source>
</evidence>
<dbReference type="PANTHER" id="PTHR13097">
    <property type="entry name" value="TRANSCRIPTION INITIATION FACTOR IIE, ALPHA SUBUNIT"/>
    <property type="match status" value="1"/>
</dbReference>
<evidence type="ECO:0000256" key="1">
    <source>
        <dbReference type="ARBA" id="ARBA00008947"/>
    </source>
</evidence>
<comment type="caution">
    <text evidence="6">The sequence shown here is derived from an EMBL/GenBank/DDBJ whole genome shotgun (WGS) entry which is preliminary data.</text>
</comment>
<feature type="region of interest" description="Disordered" evidence="4">
    <location>
        <begin position="253"/>
        <end position="272"/>
    </location>
</feature>
<dbReference type="Gene3D" id="3.30.40.10">
    <property type="entry name" value="Zinc/RING finger domain, C3HC4 (zinc finger)"/>
    <property type="match status" value="1"/>
</dbReference>
<dbReference type="InterPro" id="IPR017919">
    <property type="entry name" value="TFIIE/TFIIEa_HTH"/>
</dbReference>
<keyword evidence="7" id="KW-1185">Reference proteome</keyword>
<feature type="domain" description="HTH TFE/IIEalpha-type" evidence="5">
    <location>
        <begin position="14"/>
        <end position="105"/>
    </location>
</feature>
<evidence type="ECO:0000313" key="6">
    <source>
        <dbReference type="EMBL" id="TIA86457.1"/>
    </source>
</evidence>
<accession>A0A4T0FE37</accession>
<dbReference type="Pfam" id="PF02002">
    <property type="entry name" value="TFIIE_alpha"/>
    <property type="match status" value="1"/>
</dbReference>
<feature type="compositionally biased region" description="Low complexity" evidence="4">
    <location>
        <begin position="356"/>
        <end position="371"/>
    </location>
</feature>
<dbReference type="EMBL" id="SPNW01000080">
    <property type="protein sequence ID" value="TIA86457.1"/>
    <property type="molecule type" value="Genomic_DNA"/>
</dbReference>
<feature type="compositionally biased region" description="Basic and acidic residues" evidence="4">
    <location>
        <begin position="253"/>
        <end position="271"/>
    </location>
</feature>
<dbReference type="AlphaFoldDB" id="A0A4T0FE37"/>
<dbReference type="GO" id="GO:0006367">
    <property type="term" value="P:transcription initiation at RNA polymerase II promoter"/>
    <property type="evidence" value="ECO:0007669"/>
    <property type="project" value="InterPro"/>
</dbReference>
<dbReference type="InterPro" id="IPR024550">
    <property type="entry name" value="TFIIEa/SarR/Rpc3_HTH_dom"/>
</dbReference>
<comment type="similarity">
    <text evidence="1">Belongs to the TFIIE alpha subunit family.</text>
</comment>
<dbReference type="PANTHER" id="PTHR13097:SF7">
    <property type="entry name" value="GENERAL TRANSCRIPTION FACTOR IIE SUBUNIT 1"/>
    <property type="match status" value="1"/>
</dbReference>
<dbReference type="InterPro" id="IPR002853">
    <property type="entry name" value="TFIIE_asu"/>
</dbReference>
<organism evidence="6 7">
    <name type="scientific">Wallemia hederae</name>
    <dbReference type="NCBI Taxonomy" id="1540922"/>
    <lineage>
        <taxon>Eukaryota</taxon>
        <taxon>Fungi</taxon>
        <taxon>Dikarya</taxon>
        <taxon>Basidiomycota</taxon>
        <taxon>Wallemiomycotina</taxon>
        <taxon>Wallemiomycetes</taxon>
        <taxon>Wallemiales</taxon>
        <taxon>Wallemiaceae</taxon>
        <taxon>Wallemia</taxon>
    </lineage>
</organism>
<keyword evidence="3" id="KW-0804">Transcription</keyword>
<dbReference type="InterPro" id="IPR013083">
    <property type="entry name" value="Znf_RING/FYVE/PHD"/>
</dbReference>
<protein>
    <recommendedName>
        <fullName evidence="5">HTH TFE/IIEalpha-type domain-containing protein</fullName>
    </recommendedName>
</protein>
<dbReference type="Proteomes" id="UP000310189">
    <property type="component" value="Unassembled WGS sequence"/>
</dbReference>
<name>A0A4T0FE37_9BASI</name>
<dbReference type="InterPro" id="IPR039997">
    <property type="entry name" value="TFE"/>
</dbReference>